<keyword evidence="3" id="KW-0175">Coiled coil</keyword>
<evidence type="ECO:0000256" key="2">
    <source>
        <dbReference type="PROSITE-ProRule" id="PRU00169"/>
    </source>
</evidence>
<dbReference type="RefSeq" id="WP_393012052.1">
    <property type="nucleotide sequence ID" value="NZ_JAZAQF010000049.1"/>
</dbReference>
<dbReference type="PROSITE" id="PS50110">
    <property type="entry name" value="RESPONSE_REGULATORY"/>
    <property type="match status" value="1"/>
</dbReference>
<evidence type="ECO:0000256" key="1">
    <source>
        <dbReference type="ARBA" id="ARBA00022801"/>
    </source>
</evidence>
<dbReference type="InterPro" id="IPR001789">
    <property type="entry name" value="Sig_transdc_resp-reg_receiver"/>
</dbReference>
<keyword evidence="6" id="KW-1185">Reference proteome</keyword>
<evidence type="ECO:0000313" key="6">
    <source>
        <dbReference type="Proteomes" id="UP001604335"/>
    </source>
</evidence>
<evidence type="ECO:0000313" key="5">
    <source>
        <dbReference type="EMBL" id="MFG3817615.1"/>
    </source>
</evidence>
<dbReference type="Gene3D" id="3.60.40.10">
    <property type="entry name" value="PPM-type phosphatase domain"/>
    <property type="match status" value="1"/>
</dbReference>
<dbReference type="InterPro" id="IPR001932">
    <property type="entry name" value="PPM-type_phosphatase-like_dom"/>
</dbReference>
<protein>
    <submittedName>
        <fullName evidence="5">SpoIIE family protein phosphatase</fullName>
    </submittedName>
</protein>
<dbReference type="InterPro" id="IPR036457">
    <property type="entry name" value="PPM-type-like_dom_sf"/>
</dbReference>
<proteinExistence type="predicted"/>
<dbReference type="EMBL" id="JAZAQF010000049">
    <property type="protein sequence ID" value="MFG3817615.1"/>
    <property type="molecule type" value="Genomic_DNA"/>
</dbReference>
<feature type="domain" description="Response regulatory" evidence="4">
    <location>
        <begin position="3"/>
        <end position="119"/>
    </location>
</feature>
<comment type="caution">
    <text evidence="5">The sequence shown here is derived from an EMBL/GenBank/DDBJ whole genome shotgun (WGS) entry which is preliminary data.</text>
</comment>
<dbReference type="CDD" id="cd17574">
    <property type="entry name" value="REC_OmpR"/>
    <property type="match status" value="1"/>
</dbReference>
<feature type="modified residue" description="4-aspartylphosphate" evidence="2">
    <location>
        <position position="52"/>
    </location>
</feature>
<sequence length="380" mass="42393">MFRLLIIDDDPTIRRLLERTLTKQGYEVLVAEDGVAGLELACSQQPALIICDWMMPKMDGIEVCRRVKLEASLSSTFFILLTSLGSVDDRVRGLDAGADDFLSKPIEMNELKARVRAGLRLHQLNQDLKEQKRLLEEEMAEAADYVKTLLPAPMDGAVDISAKFEPSSRLGGDCFDFYWLDDDRLVVYLVDAAGHGLKAALPSLSVLNLLRSRSLPIQDYGSPSEVLRALNGAFQMNDRNDKYFTAWYGVYSRRTRSLAYASAGHPPGILLSPSKESLPTAQRLRTVGLPVGMFAEAKYSEAFCEVPPGSTLYIFSDGIYELGMPDGTVWGLDPFVEVLRECWAVPERGAVEQIVNRVQDFNSGRSYFEDDLSLLRLQFA</sequence>
<dbReference type="PANTHER" id="PTHR43156:SF2">
    <property type="entry name" value="STAGE II SPORULATION PROTEIN E"/>
    <property type="match status" value="1"/>
</dbReference>
<keyword evidence="2" id="KW-0597">Phosphoprotein</keyword>
<evidence type="ECO:0000259" key="4">
    <source>
        <dbReference type="PROSITE" id="PS50110"/>
    </source>
</evidence>
<dbReference type="SUPFAM" id="SSF52172">
    <property type="entry name" value="CheY-like"/>
    <property type="match status" value="1"/>
</dbReference>
<dbReference type="Pfam" id="PF00072">
    <property type="entry name" value="Response_reg"/>
    <property type="match status" value="1"/>
</dbReference>
<dbReference type="Proteomes" id="UP001604335">
    <property type="component" value="Unassembled WGS sequence"/>
</dbReference>
<reference evidence="6" key="1">
    <citation type="journal article" date="2024" name="Algal Res.">
        <title>Biochemical, toxicological and genomic investigation of a high-biomass producing Limnothrix strain isolated from Italian shallow drinking water reservoir.</title>
        <authorList>
            <person name="Simonazzi M."/>
            <person name="Shishido T.K."/>
            <person name="Delbaje E."/>
            <person name="Wahlsten M."/>
            <person name="Fewer D.P."/>
            <person name="Sivonen K."/>
            <person name="Pezzolesi L."/>
            <person name="Pistocchi R."/>
        </authorList>
    </citation>
    <scope>NUCLEOTIDE SEQUENCE [LARGE SCALE GENOMIC DNA]</scope>
    <source>
        <strain evidence="6">LRLZ20PSL1</strain>
    </source>
</reference>
<evidence type="ECO:0000256" key="3">
    <source>
        <dbReference type="SAM" id="Coils"/>
    </source>
</evidence>
<dbReference type="PANTHER" id="PTHR43156">
    <property type="entry name" value="STAGE II SPORULATION PROTEIN E-RELATED"/>
    <property type="match status" value="1"/>
</dbReference>
<feature type="coiled-coil region" evidence="3">
    <location>
        <begin position="121"/>
        <end position="148"/>
    </location>
</feature>
<dbReference type="InterPro" id="IPR011006">
    <property type="entry name" value="CheY-like_superfamily"/>
</dbReference>
<dbReference type="SMART" id="SM00331">
    <property type="entry name" value="PP2C_SIG"/>
    <property type="match status" value="1"/>
</dbReference>
<dbReference type="Pfam" id="PF07228">
    <property type="entry name" value="SpoIIE"/>
    <property type="match status" value="1"/>
</dbReference>
<dbReference type="Gene3D" id="3.40.50.2300">
    <property type="match status" value="1"/>
</dbReference>
<accession>A0ABW7C8Z0</accession>
<dbReference type="InterPro" id="IPR052016">
    <property type="entry name" value="Bact_Sigma-Reg"/>
</dbReference>
<keyword evidence="1" id="KW-0378">Hydrolase</keyword>
<name>A0ABW7C8Z0_9CYAN</name>
<organism evidence="5 6">
    <name type="scientific">Limnothrix redekei LRLZ20PSL1</name>
    <dbReference type="NCBI Taxonomy" id="3112953"/>
    <lineage>
        <taxon>Bacteria</taxon>
        <taxon>Bacillati</taxon>
        <taxon>Cyanobacteriota</taxon>
        <taxon>Cyanophyceae</taxon>
        <taxon>Pseudanabaenales</taxon>
        <taxon>Pseudanabaenaceae</taxon>
        <taxon>Limnothrix</taxon>
    </lineage>
</organism>
<dbReference type="SMART" id="SM00448">
    <property type="entry name" value="REC"/>
    <property type="match status" value="1"/>
</dbReference>
<gene>
    <name evidence="5" type="ORF">VPK24_08195</name>
</gene>